<reference evidence="2" key="1">
    <citation type="submission" date="2025-08" db="UniProtKB">
        <authorList>
            <consortium name="RefSeq"/>
        </authorList>
    </citation>
    <scope>IDENTIFICATION</scope>
    <source>
        <tissue evidence="2">Testes</tissue>
    </source>
</reference>
<accession>A0ABM0MP31</accession>
<keyword evidence="1" id="KW-1185">Reference proteome</keyword>
<dbReference type="RefSeq" id="XP_006821772.1">
    <property type="nucleotide sequence ID" value="XM_006821709.1"/>
</dbReference>
<organism evidence="1 2">
    <name type="scientific">Saccoglossus kowalevskii</name>
    <name type="common">Acorn worm</name>
    <dbReference type="NCBI Taxonomy" id="10224"/>
    <lineage>
        <taxon>Eukaryota</taxon>
        <taxon>Metazoa</taxon>
        <taxon>Hemichordata</taxon>
        <taxon>Enteropneusta</taxon>
        <taxon>Harrimaniidae</taxon>
        <taxon>Saccoglossus</taxon>
    </lineage>
</organism>
<gene>
    <name evidence="2" type="primary">LOC100369683</name>
</gene>
<protein>
    <submittedName>
        <fullName evidence="2">Intracellular protein transport protein USO1-like</fullName>
    </submittedName>
</protein>
<evidence type="ECO:0000313" key="2">
    <source>
        <dbReference type="RefSeq" id="XP_006821772.1"/>
    </source>
</evidence>
<name>A0ABM0MP31_SACKO</name>
<proteinExistence type="predicted"/>
<dbReference type="Proteomes" id="UP000694865">
    <property type="component" value="Unplaced"/>
</dbReference>
<dbReference type="GeneID" id="100369683"/>
<sequence>MTVSKSTMISQVCKCHLANGRKSHLAEVCKCHLAKERKSHLADVCKCHLAKGRKSHLAEVCKCHLAKERKCHLAEVCKCHLAKERKSHLAEVCICHLAKGRKSHLAVKRKRLLAKERKIDLTKERKSHLVEERFERFALQDLWHSVLMSRSFQFEYYGRQLTPSIAMTVEVKQANSIVKSLQMNITRKTSGASEMVDDVTVDYDTYDVPTENAETYCHNKEWTSSFEDDPDDDHQTLLTEMAKPALLLQPDIHDRMCALLAMRRHSLSNKAKIFLPQPQHVRNSRSGSYSRTSRPRNLALMRHSALKCTELVGGNSNNTSERYLDQWQSCNQETFSDFRGLATRLGLSALTIYWLTKQRNPEALLVAFYSIICKIDKKPLSRSLNELHHHFDMIGHQAAQMLLTGSIEKALESEVEEERKEHKNMFEEFLEDEKTIERRSSLTTMSDYLVDRVRRESIHLEEDEVKEELNRAAIRLTDGCQRAGYVPTKLTRMEAKARDLQDKLDGEIGRFTEATLSTVETRLSLLRRHVQQVFITDTILAEKFLNEITDIELQSSIEGAVQDVVELVGEIDALEAEIQAESHSLWRTLSVSIRAAITELRHVMKRETKYCPEVSEPCKDSLKIIEYEIPAARTSTPDLVQLQRAFNDVESRYRDRSVHKAKSIYQSIMNKLRWISERVDEDLSNDPSANDLRSTVQRQQREANESFGFLVQLQELLWQVENTEDIVKAKLEMTSQSLKQSLQSHVNILQQTMGDTLGISETTSEVKLSLERVGRECTRKSTSLTRLRKLTSDVVSMETKIHDAKKNESRLRSKLENKILAIGQKLPSVSSYQDIEMFKKELNDIAEETRINKLCSTKLKDMYHTALDIEKRMEEQAALNKIRNAVDSKMKKIDKSVRSIYPPNVGKDLQVQLEKYKKELSDPKKTVIQVKRLERDTTKLEVKVKDFLEKIKPLYVDYDILCQIAEIVQPVWIPTNAGLEMPKLKHISLVRDSGLRGDAKTMLHALYEKHDSKFKWNTLLMIVRRLDNTGDVYRKLKEIRALSGLQKI</sequence>
<evidence type="ECO:0000313" key="1">
    <source>
        <dbReference type="Proteomes" id="UP000694865"/>
    </source>
</evidence>